<feature type="transmembrane region" description="Helical" evidence="1">
    <location>
        <begin position="130"/>
        <end position="147"/>
    </location>
</feature>
<evidence type="ECO:0000259" key="2">
    <source>
        <dbReference type="PROSITE" id="PS50883"/>
    </source>
</evidence>
<evidence type="ECO:0000259" key="3">
    <source>
        <dbReference type="PROSITE" id="PS50887"/>
    </source>
</evidence>
<feature type="transmembrane region" description="Helical" evidence="1">
    <location>
        <begin position="101"/>
        <end position="118"/>
    </location>
</feature>
<dbReference type="InterPro" id="IPR035919">
    <property type="entry name" value="EAL_sf"/>
</dbReference>
<protein>
    <recommendedName>
        <fullName evidence="6">Diguanylate cyclase/phosphodiesterase</fullName>
    </recommendedName>
</protein>
<dbReference type="CDD" id="cd01949">
    <property type="entry name" value="GGDEF"/>
    <property type="match status" value="1"/>
</dbReference>
<gene>
    <name evidence="4" type="ORF">SIAM614_09078</name>
</gene>
<dbReference type="InterPro" id="IPR001633">
    <property type="entry name" value="EAL_dom"/>
</dbReference>
<dbReference type="NCBIfam" id="TIGR00254">
    <property type="entry name" value="GGDEF"/>
    <property type="match status" value="1"/>
</dbReference>
<sequence>MEKMMEKIRAFLRWMMIDPRHPEIAQAQYNELKTQIPSLYALLMVNAIAVAYTHFDVAPAYLTVGILAVILLVTVVRMVAWLRARKTELAPQEAIRKIRQTVILGSLISVIYIAWSLSLDGYGGPTERGHVALFIAITVIGCIFCLMHLPQAALMVMVIVTIPYLVHYLGQNEDVYIAMGLNIFLVCLVVLQVLLNGYRGFCKLIVSQSELAAKQRETELLNAENSKLAQTDALTDLPNRRHFFKRLESLIDEVKDTGRKFAVGVVDLDRFKPINDTYGHQLGDQLLMEVGLRLKNIGIPDVEICRLGGDEFGFLYLGNLNEAARTGQFICEQISRPYRIGELQVSVGASCGIAFYPDAGTSAHVLFDRSDYALYNSKTSLRGRTTVYSAEHEARIRSERAIEAALQSADLASEFQVYFQPVVQLPERFVVGFEALARWNSPQLGRIAPDKFIPIAERAGLIHRLTLSLFEKAVAQIKSLPGSLTLSFNLSAHDVTSSETVAALLDIIRRAGVNPRQITFEITETSVIGSYEAAETCLQLLRKAGVKLALDDFGTGYSSLGYLHRLPIDCVKIDRSFVSGIRDPIASGVVTSIVNLCRSMKMSCVVEGVEESHQLELLEAMRCRLVQGYHFSAPLPFEDILASTGENGTVAGLPLSGTAAANSIQFFRA</sequence>
<reference evidence="4 5" key="1">
    <citation type="submission" date="2006-05" db="EMBL/GenBank/DDBJ databases">
        <authorList>
            <person name="King G."/>
            <person name="Ferriera S."/>
            <person name="Johnson J."/>
            <person name="Kravitz S."/>
            <person name="Beeson K."/>
            <person name="Sutton G."/>
            <person name="Rogers Y.-H."/>
            <person name="Friedman R."/>
            <person name="Frazier M."/>
            <person name="Venter J.C."/>
        </authorList>
    </citation>
    <scope>NUCLEOTIDE SEQUENCE [LARGE SCALE GENOMIC DNA]</scope>
    <source>
        <strain evidence="5">ATCC 25650 / DSM 13394 / JCM 20685 / NBRC 16684 / NCIMB 2208 / IAM 12614 / B1</strain>
    </source>
</reference>
<feature type="domain" description="GGDEF" evidence="3">
    <location>
        <begin position="259"/>
        <end position="392"/>
    </location>
</feature>
<proteinExistence type="predicted"/>
<dbReference type="PROSITE" id="PS50883">
    <property type="entry name" value="EAL"/>
    <property type="match status" value="1"/>
</dbReference>
<dbReference type="Gene3D" id="3.30.70.270">
    <property type="match status" value="1"/>
</dbReference>
<dbReference type="AlphaFoldDB" id="A0NLM3"/>
<feature type="transmembrane region" description="Helical" evidence="1">
    <location>
        <begin position="175"/>
        <end position="195"/>
    </location>
</feature>
<dbReference type="PANTHER" id="PTHR44757">
    <property type="entry name" value="DIGUANYLATE CYCLASE DGCP"/>
    <property type="match status" value="1"/>
</dbReference>
<keyword evidence="1" id="KW-1133">Transmembrane helix</keyword>
<dbReference type="InterPro" id="IPR043128">
    <property type="entry name" value="Rev_trsase/Diguanyl_cyclase"/>
</dbReference>
<dbReference type="PANTHER" id="PTHR44757:SF2">
    <property type="entry name" value="BIOFILM ARCHITECTURE MAINTENANCE PROTEIN MBAA"/>
    <property type="match status" value="1"/>
</dbReference>
<dbReference type="SMART" id="SM00267">
    <property type="entry name" value="GGDEF"/>
    <property type="match status" value="1"/>
</dbReference>
<comment type="caution">
    <text evidence="4">The sequence shown here is derived from an EMBL/GenBank/DDBJ whole genome shotgun (WGS) entry which is preliminary data.</text>
</comment>
<evidence type="ECO:0000313" key="4">
    <source>
        <dbReference type="EMBL" id="EAV45968.1"/>
    </source>
</evidence>
<name>A0NLM3_ROSAI</name>
<feature type="transmembrane region" description="Helical" evidence="1">
    <location>
        <begin position="38"/>
        <end position="55"/>
    </location>
</feature>
<dbReference type="InterPro" id="IPR052155">
    <property type="entry name" value="Biofilm_reg_signaling"/>
</dbReference>
<dbReference type="EMBL" id="AAUW01000001">
    <property type="protein sequence ID" value="EAV45968.1"/>
    <property type="molecule type" value="Genomic_DNA"/>
</dbReference>
<dbReference type="InterPro" id="IPR000160">
    <property type="entry name" value="GGDEF_dom"/>
</dbReference>
<dbReference type="Pfam" id="PF00990">
    <property type="entry name" value="GGDEF"/>
    <property type="match status" value="1"/>
</dbReference>
<organism evidence="4 5">
    <name type="scientific">Roseibium aggregatum (strain ATCC 25650 / DSM 13394 / JCM 20685 / NBRC 16684 / NCIMB 2208 / IAM 12614 / B1)</name>
    <name type="common">Stappia aggregata</name>
    <dbReference type="NCBI Taxonomy" id="384765"/>
    <lineage>
        <taxon>Bacteria</taxon>
        <taxon>Pseudomonadati</taxon>
        <taxon>Pseudomonadota</taxon>
        <taxon>Alphaproteobacteria</taxon>
        <taxon>Hyphomicrobiales</taxon>
        <taxon>Stappiaceae</taxon>
        <taxon>Roseibium</taxon>
    </lineage>
</organism>
<dbReference type="Proteomes" id="UP000004848">
    <property type="component" value="Unassembled WGS sequence"/>
</dbReference>
<dbReference type="PROSITE" id="PS50887">
    <property type="entry name" value="GGDEF"/>
    <property type="match status" value="1"/>
</dbReference>
<feature type="domain" description="EAL" evidence="2">
    <location>
        <begin position="395"/>
        <end position="648"/>
    </location>
</feature>
<dbReference type="Pfam" id="PF00563">
    <property type="entry name" value="EAL"/>
    <property type="match status" value="1"/>
</dbReference>
<keyword evidence="1" id="KW-0812">Transmembrane</keyword>
<dbReference type="eggNOG" id="COG5001">
    <property type="taxonomic scope" value="Bacteria"/>
</dbReference>
<evidence type="ECO:0000256" key="1">
    <source>
        <dbReference type="SAM" id="Phobius"/>
    </source>
</evidence>
<keyword evidence="1" id="KW-0472">Membrane</keyword>
<dbReference type="SMART" id="SM00052">
    <property type="entry name" value="EAL"/>
    <property type="match status" value="1"/>
</dbReference>
<feature type="transmembrane region" description="Helical" evidence="1">
    <location>
        <begin position="61"/>
        <end position="80"/>
    </location>
</feature>
<accession>A0NLM3</accession>
<dbReference type="SUPFAM" id="SSF55073">
    <property type="entry name" value="Nucleotide cyclase"/>
    <property type="match status" value="1"/>
</dbReference>
<dbReference type="SUPFAM" id="SSF141868">
    <property type="entry name" value="EAL domain-like"/>
    <property type="match status" value="1"/>
</dbReference>
<dbReference type="InterPro" id="IPR029787">
    <property type="entry name" value="Nucleotide_cyclase"/>
</dbReference>
<evidence type="ECO:0000313" key="5">
    <source>
        <dbReference type="Proteomes" id="UP000004848"/>
    </source>
</evidence>
<dbReference type="Gene3D" id="3.20.20.450">
    <property type="entry name" value="EAL domain"/>
    <property type="match status" value="1"/>
</dbReference>
<dbReference type="CDD" id="cd01948">
    <property type="entry name" value="EAL"/>
    <property type="match status" value="1"/>
</dbReference>
<evidence type="ECO:0008006" key="6">
    <source>
        <dbReference type="Google" id="ProtNLM"/>
    </source>
</evidence>